<gene>
    <name evidence="1" type="ORF">D0544_04430</name>
</gene>
<reference evidence="1 2" key="2">
    <citation type="submission" date="2018-12" db="EMBL/GenBank/DDBJ databases">
        <title>Simiduia agarivorans gen. nov., sp. nov., a marine, agarolytic bacterium isolated from shallow coastal water from Keelung, Taiwan.</title>
        <authorList>
            <person name="Shieh W.Y."/>
        </authorList>
    </citation>
    <scope>NUCLEOTIDE SEQUENCE [LARGE SCALE GENOMIC DNA]</scope>
    <source>
        <strain evidence="1 2">GTF-13</strain>
    </source>
</reference>
<comment type="caution">
    <text evidence="1">The sequence shown here is derived from an EMBL/GenBank/DDBJ whole genome shotgun (WGS) entry which is preliminary data.</text>
</comment>
<dbReference type="EMBL" id="QWEZ01000001">
    <property type="protein sequence ID" value="RRJ84360.1"/>
    <property type="molecule type" value="Genomic_DNA"/>
</dbReference>
<evidence type="ECO:0000313" key="1">
    <source>
        <dbReference type="EMBL" id="RRJ84360.1"/>
    </source>
</evidence>
<accession>A0A3P3VP25</accession>
<keyword evidence="2" id="KW-1185">Reference proteome</keyword>
<sequence length="80" mass="8610">MVGVVFAAAFAGLVGVEAMNNEPAGYSDECRQAAIDVRNEYTQTAGNYYYGHTADDDGWGMKEIAFEAEAAKRACHAEGR</sequence>
<dbReference type="RefSeq" id="WP_125014788.1">
    <property type="nucleotide sequence ID" value="NZ_QWEZ01000001.1"/>
</dbReference>
<proteinExistence type="predicted"/>
<evidence type="ECO:0000313" key="2">
    <source>
        <dbReference type="Proteomes" id="UP000280792"/>
    </source>
</evidence>
<protein>
    <submittedName>
        <fullName evidence="1">Uncharacterized protein</fullName>
    </submittedName>
</protein>
<reference evidence="1 2" key="1">
    <citation type="submission" date="2018-08" db="EMBL/GenBank/DDBJ databases">
        <authorList>
            <person name="Khan S.A."/>
        </authorList>
    </citation>
    <scope>NUCLEOTIDE SEQUENCE [LARGE SCALE GENOMIC DNA]</scope>
    <source>
        <strain evidence="1 2">GTF-13</strain>
    </source>
</reference>
<organism evidence="1 2">
    <name type="scientific">Aestuariirhabdus litorea</name>
    <dbReference type="NCBI Taxonomy" id="2528527"/>
    <lineage>
        <taxon>Bacteria</taxon>
        <taxon>Pseudomonadati</taxon>
        <taxon>Pseudomonadota</taxon>
        <taxon>Gammaproteobacteria</taxon>
        <taxon>Oceanospirillales</taxon>
        <taxon>Aestuariirhabdaceae</taxon>
        <taxon>Aestuariirhabdus</taxon>
    </lineage>
</organism>
<dbReference type="AlphaFoldDB" id="A0A3P3VP25"/>
<name>A0A3P3VP25_9GAMM</name>
<dbReference type="Proteomes" id="UP000280792">
    <property type="component" value="Unassembled WGS sequence"/>
</dbReference>